<dbReference type="GO" id="GO:0003677">
    <property type="term" value="F:DNA binding"/>
    <property type="evidence" value="ECO:0007669"/>
    <property type="project" value="InterPro"/>
</dbReference>
<evidence type="ECO:0000259" key="11">
    <source>
        <dbReference type="PROSITE" id="PS51194"/>
    </source>
</evidence>
<accession>A0A9D2EFX9</accession>
<name>A0A9D2EFX9_9MICO</name>
<dbReference type="PANTHER" id="PTHR11274:SF0">
    <property type="entry name" value="GENERAL TRANSCRIPTION AND DNA REPAIR FACTOR IIH HELICASE SUBUNIT XPB"/>
    <property type="match status" value="1"/>
</dbReference>
<dbReference type="SUPFAM" id="SSF52540">
    <property type="entry name" value="P-loop containing nucleoside triphosphate hydrolases"/>
    <property type="match status" value="2"/>
</dbReference>
<dbReference type="InterPro" id="IPR001650">
    <property type="entry name" value="Helicase_C-like"/>
</dbReference>
<dbReference type="NCBIfam" id="NF045503">
    <property type="entry name" value="repair_heli_XPB"/>
    <property type="match status" value="1"/>
</dbReference>
<reference evidence="12" key="1">
    <citation type="journal article" date="2021" name="PeerJ">
        <title>Extensive microbial diversity within the chicken gut microbiome revealed by metagenomics and culture.</title>
        <authorList>
            <person name="Gilroy R."/>
            <person name="Ravi A."/>
            <person name="Getino M."/>
            <person name="Pursley I."/>
            <person name="Horton D.L."/>
            <person name="Alikhan N.F."/>
            <person name="Baker D."/>
            <person name="Gharbi K."/>
            <person name="Hall N."/>
            <person name="Watson M."/>
            <person name="Adriaenssens E.M."/>
            <person name="Foster-Nyarko E."/>
            <person name="Jarju S."/>
            <person name="Secka A."/>
            <person name="Antonio M."/>
            <person name="Oren A."/>
            <person name="Chaudhuri R.R."/>
            <person name="La Ragione R."/>
            <person name="Hildebrand F."/>
            <person name="Pallen M.J."/>
        </authorList>
    </citation>
    <scope>NUCLEOTIDE SEQUENCE</scope>
    <source>
        <strain evidence="12">ChiGjej4B4-7305</strain>
    </source>
</reference>
<feature type="domain" description="Helicase ATP-binding" evidence="10">
    <location>
        <begin position="190"/>
        <end position="344"/>
    </location>
</feature>
<organism evidence="12 13">
    <name type="scientific">Candidatus Ruania gallistercoris</name>
    <dbReference type="NCBI Taxonomy" id="2838746"/>
    <lineage>
        <taxon>Bacteria</taxon>
        <taxon>Bacillati</taxon>
        <taxon>Actinomycetota</taxon>
        <taxon>Actinomycetes</taxon>
        <taxon>Micrococcales</taxon>
        <taxon>Ruaniaceae</taxon>
        <taxon>Ruania</taxon>
    </lineage>
</organism>
<dbReference type="GO" id="GO:0043138">
    <property type="term" value="F:3'-5' DNA helicase activity"/>
    <property type="evidence" value="ECO:0007669"/>
    <property type="project" value="UniProtKB-EC"/>
</dbReference>
<dbReference type="EMBL" id="DXBY01000221">
    <property type="protein sequence ID" value="HIZ36670.1"/>
    <property type="molecule type" value="Genomic_DNA"/>
</dbReference>
<comment type="similarity">
    <text evidence="1">Belongs to the helicase family. RAD25/XPB subfamily.</text>
</comment>
<dbReference type="GO" id="GO:0016787">
    <property type="term" value="F:hydrolase activity"/>
    <property type="evidence" value="ECO:0007669"/>
    <property type="project" value="UniProtKB-KW"/>
</dbReference>
<dbReference type="PANTHER" id="PTHR11274">
    <property type="entry name" value="RAD25/XP-B DNA REPAIR HELICASE"/>
    <property type="match status" value="1"/>
</dbReference>
<proteinExistence type="inferred from homology"/>
<dbReference type="CDD" id="cd18789">
    <property type="entry name" value="SF2_C_XPB"/>
    <property type="match status" value="1"/>
</dbReference>
<sequence>MPNGPLIVQSDKSLLLEVDHDQAAECRRAIAPFAELERAPEHVHTYRLTPLGLWNARAAGHDAEQVVDALITYSRYPVPHALLVDIAETMSRYGRLQLITHPTHGLLLHALDAPVLAEVMRSKRTQGLLGEKIDDDTVIVHPSERGHLKQVLVKLGWPAEDLAGYVDGEAHSIDLDTTDWSLRPYQNEAVEGFWHGGSGVVVLPCGAGKTLVGAGAMARSGTTTLILVTNTVSARQWRDELVKRTSLTPEEIGEYSGSRKEVRPVTIATYQVLTTKRKGVYPHLELLDARDWGLIVYDEVHLLPAPIFRMTADLQARRRLGLTATLVREDGREDEVFSLIGPKRYDAPWKDIEAQGYIAPAECVEVRLDLSHSDRMTYAVAEPEDRYRLAATAPGKQAVVEQILARHAGEQTLVIGQYLDQLTELGEHIDAPVITGATTVPERQRLFEAFRSGELTTLVVSKVANFSIDLPEAAVAVQISGSFGSRQEEAQRLGRLMRPKADGRTAHFYAVVTRDTVDQDFAAHRQRFLAEQGYAYSILDAEDLLGTGTEAG</sequence>
<gene>
    <name evidence="12" type="ORF">H9815_12900</name>
</gene>
<evidence type="ECO:0000256" key="2">
    <source>
        <dbReference type="ARBA" id="ARBA00022741"/>
    </source>
</evidence>
<dbReference type="InterPro" id="IPR032830">
    <property type="entry name" value="XPB/Ssl2_N"/>
</dbReference>
<reference evidence="12" key="2">
    <citation type="submission" date="2021-04" db="EMBL/GenBank/DDBJ databases">
        <authorList>
            <person name="Gilroy R."/>
        </authorList>
    </citation>
    <scope>NUCLEOTIDE SEQUENCE</scope>
    <source>
        <strain evidence="12">ChiGjej4B4-7305</strain>
    </source>
</reference>
<evidence type="ECO:0000256" key="7">
    <source>
        <dbReference type="ARBA" id="ARBA00034617"/>
    </source>
</evidence>
<dbReference type="InterPro" id="IPR006935">
    <property type="entry name" value="Helicase/UvrB_N"/>
</dbReference>
<evidence type="ECO:0000313" key="13">
    <source>
        <dbReference type="Proteomes" id="UP000824037"/>
    </source>
</evidence>
<dbReference type="SMART" id="SM00487">
    <property type="entry name" value="DEXDc"/>
    <property type="match status" value="1"/>
</dbReference>
<evidence type="ECO:0000256" key="3">
    <source>
        <dbReference type="ARBA" id="ARBA00022801"/>
    </source>
</evidence>
<comment type="caution">
    <text evidence="12">The sequence shown here is derived from an EMBL/GenBank/DDBJ whole genome shotgun (WGS) entry which is preliminary data.</text>
</comment>
<dbReference type="PRINTS" id="PR00851">
    <property type="entry name" value="XRODRMPGMNTB"/>
</dbReference>
<comment type="catalytic activity">
    <reaction evidence="7">
        <text>Couples ATP hydrolysis with the unwinding of duplex DNA by translocating in the 3'-5' direction.</text>
        <dbReference type="EC" id="5.6.2.4"/>
    </reaction>
</comment>
<evidence type="ECO:0000256" key="4">
    <source>
        <dbReference type="ARBA" id="ARBA00022806"/>
    </source>
</evidence>
<keyword evidence="3" id="KW-0378">Hydrolase</keyword>
<dbReference type="Pfam" id="PF13625">
    <property type="entry name" value="Helicase_C_3"/>
    <property type="match status" value="1"/>
</dbReference>
<protein>
    <recommendedName>
        <fullName evidence="8">DNA 3'-5' helicase</fullName>
        <ecNumber evidence="8">5.6.2.4</ecNumber>
    </recommendedName>
</protein>
<dbReference type="Proteomes" id="UP000824037">
    <property type="component" value="Unassembled WGS sequence"/>
</dbReference>
<dbReference type="SMART" id="SM00490">
    <property type="entry name" value="HELICc"/>
    <property type="match status" value="1"/>
</dbReference>
<keyword evidence="4 12" id="KW-0347">Helicase</keyword>
<evidence type="ECO:0000259" key="10">
    <source>
        <dbReference type="PROSITE" id="PS51192"/>
    </source>
</evidence>
<dbReference type="InterPro" id="IPR050615">
    <property type="entry name" value="ATP-dep_DNA_Helicase"/>
</dbReference>
<feature type="domain" description="Helicase C-terminal" evidence="11">
    <location>
        <begin position="399"/>
        <end position="545"/>
    </location>
</feature>
<dbReference type="AlphaFoldDB" id="A0A9D2EFX9"/>
<keyword evidence="2" id="KW-0547">Nucleotide-binding</keyword>
<dbReference type="InterPro" id="IPR014001">
    <property type="entry name" value="Helicase_ATP-bd"/>
</dbReference>
<keyword evidence="5" id="KW-0067">ATP-binding</keyword>
<dbReference type="InterPro" id="IPR027417">
    <property type="entry name" value="P-loop_NTPase"/>
</dbReference>
<evidence type="ECO:0000256" key="5">
    <source>
        <dbReference type="ARBA" id="ARBA00022840"/>
    </source>
</evidence>
<evidence type="ECO:0000313" key="12">
    <source>
        <dbReference type="EMBL" id="HIZ36670.1"/>
    </source>
</evidence>
<evidence type="ECO:0000256" key="8">
    <source>
        <dbReference type="ARBA" id="ARBA00034808"/>
    </source>
</evidence>
<dbReference type="PROSITE" id="PS51194">
    <property type="entry name" value="HELICASE_CTER"/>
    <property type="match status" value="1"/>
</dbReference>
<dbReference type="EC" id="5.6.2.4" evidence="8"/>
<dbReference type="InterPro" id="IPR032438">
    <property type="entry name" value="ERCC3_RAD25_C"/>
</dbReference>
<comment type="catalytic activity">
    <reaction evidence="9">
        <text>ATP + H2O = ADP + phosphate + H(+)</text>
        <dbReference type="Rhea" id="RHEA:13065"/>
        <dbReference type="ChEBI" id="CHEBI:15377"/>
        <dbReference type="ChEBI" id="CHEBI:15378"/>
        <dbReference type="ChEBI" id="CHEBI:30616"/>
        <dbReference type="ChEBI" id="CHEBI:43474"/>
        <dbReference type="ChEBI" id="CHEBI:456216"/>
        <dbReference type="EC" id="5.6.2.4"/>
    </reaction>
</comment>
<dbReference type="Gene3D" id="3.40.50.300">
    <property type="entry name" value="P-loop containing nucleotide triphosphate hydrolases"/>
    <property type="match status" value="2"/>
</dbReference>
<evidence type="ECO:0000256" key="1">
    <source>
        <dbReference type="ARBA" id="ARBA00006637"/>
    </source>
</evidence>
<dbReference type="Pfam" id="PF04851">
    <property type="entry name" value="ResIII"/>
    <property type="match status" value="1"/>
</dbReference>
<dbReference type="Pfam" id="PF16203">
    <property type="entry name" value="ERCC3_RAD25_C"/>
    <property type="match status" value="1"/>
</dbReference>
<keyword evidence="6" id="KW-0413">Isomerase</keyword>
<dbReference type="GO" id="GO:0005524">
    <property type="term" value="F:ATP binding"/>
    <property type="evidence" value="ECO:0007669"/>
    <property type="project" value="UniProtKB-KW"/>
</dbReference>
<evidence type="ECO:0000256" key="9">
    <source>
        <dbReference type="ARBA" id="ARBA00048988"/>
    </source>
</evidence>
<evidence type="ECO:0000256" key="6">
    <source>
        <dbReference type="ARBA" id="ARBA00023235"/>
    </source>
</evidence>
<dbReference type="CDD" id="cd18029">
    <property type="entry name" value="DEXHc_XPB"/>
    <property type="match status" value="1"/>
</dbReference>
<dbReference type="PROSITE" id="PS51192">
    <property type="entry name" value="HELICASE_ATP_BIND_1"/>
    <property type="match status" value="1"/>
</dbReference>